<dbReference type="SUPFAM" id="SSF48452">
    <property type="entry name" value="TPR-like"/>
    <property type="match status" value="1"/>
</dbReference>
<gene>
    <name evidence="1" type="ORF">DS742_27470</name>
</gene>
<evidence type="ECO:0000313" key="1">
    <source>
        <dbReference type="EMBL" id="RFZ75716.1"/>
    </source>
</evidence>
<dbReference type="InterPro" id="IPR019734">
    <property type="entry name" value="TPR_rpt"/>
</dbReference>
<protein>
    <submittedName>
        <fullName evidence="1">Tetratricopeptide repeat protein</fullName>
    </submittedName>
</protein>
<dbReference type="InterPro" id="IPR011990">
    <property type="entry name" value="TPR-like_helical_dom_sf"/>
</dbReference>
<comment type="caution">
    <text evidence="1">The sequence shown here is derived from an EMBL/GenBank/DDBJ whole genome shotgun (WGS) entry which is preliminary data.</text>
</comment>
<dbReference type="Proteomes" id="UP000260680">
    <property type="component" value="Unassembled WGS sequence"/>
</dbReference>
<dbReference type="EMBL" id="QOHO01000121">
    <property type="protein sequence ID" value="RFZ75716.1"/>
    <property type="molecule type" value="Genomic_DNA"/>
</dbReference>
<sequence length="266" mass="31288">ENKAEVSSNLIEASVKQVNNPIIKLVIKSNLLADELNEKEEVEKTIIDAKKLVKEEKVLLGSNQFIGIFNYKTLATACYAADNMKKCDYYINKALKINKDLYKYKFVDSILYSTYSFYFKYSDAEKSLDKQNMCINILEEYQSKNYYDLMRAYIERGNIYFENDEIDKAIADYQLILDRCSLDNMWVPIAYYNLGDAYNNPAESDKAIDFYSNAYWLWNQEGWVDLNIKIKENLETIYKRAGGSEEAFDKWFQEQIDKAEKELKKY</sequence>
<evidence type="ECO:0000313" key="2">
    <source>
        <dbReference type="Proteomes" id="UP000260680"/>
    </source>
</evidence>
<organism evidence="1 2">
    <name type="scientific">Lacrimispora amygdalina</name>
    <dbReference type="NCBI Taxonomy" id="253257"/>
    <lineage>
        <taxon>Bacteria</taxon>
        <taxon>Bacillati</taxon>
        <taxon>Bacillota</taxon>
        <taxon>Clostridia</taxon>
        <taxon>Lachnospirales</taxon>
        <taxon>Lachnospiraceae</taxon>
        <taxon>Lacrimispora</taxon>
    </lineage>
</organism>
<reference evidence="1 2" key="1">
    <citation type="submission" date="2018-07" db="EMBL/GenBank/DDBJ databases">
        <title>New species, Clostridium PI-S10-A1B.</title>
        <authorList>
            <person name="Krishna G."/>
            <person name="Summeta K."/>
            <person name="Shikha S."/>
            <person name="Prabhu P.B."/>
            <person name="Suresh K."/>
        </authorList>
    </citation>
    <scope>NUCLEOTIDE SEQUENCE [LARGE SCALE GENOMIC DNA]</scope>
    <source>
        <strain evidence="1 2">PI-S10-A1B</strain>
    </source>
</reference>
<dbReference type="SMART" id="SM00028">
    <property type="entry name" value="TPR"/>
    <property type="match status" value="3"/>
</dbReference>
<dbReference type="AlphaFoldDB" id="A0A3E2N411"/>
<dbReference type="RefSeq" id="WP_170313620.1">
    <property type="nucleotide sequence ID" value="NZ_QOHO01000121.1"/>
</dbReference>
<feature type="non-terminal residue" evidence="1">
    <location>
        <position position="1"/>
    </location>
</feature>
<dbReference type="Gene3D" id="1.25.40.10">
    <property type="entry name" value="Tetratricopeptide repeat domain"/>
    <property type="match status" value="1"/>
</dbReference>
<name>A0A3E2N411_9FIRM</name>
<proteinExistence type="predicted"/>
<accession>A0A3E2N411</accession>